<evidence type="ECO:0000256" key="1">
    <source>
        <dbReference type="ARBA" id="ARBA00020998"/>
    </source>
</evidence>
<evidence type="ECO:0000313" key="3">
    <source>
        <dbReference type="Proteomes" id="UP001056384"/>
    </source>
</evidence>
<organism evidence="2 3">
    <name type="scientific">Septoria linicola</name>
    <dbReference type="NCBI Taxonomy" id="215465"/>
    <lineage>
        <taxon>Eukaryota</taxon>
        <taxon>Fungi</taxon>
        <taxon>Dikarya</taxon>
        <taxon>Ascomycota</taxon>
        <taxon>Pezizomycotina</taxon>
        <taxon>Dothideomycetes</taxon>
        <taxon>Dothideomycetidae</taxon>
        <taxon>Mycosphaerellales</taxon>
        <taxon>Mycosphaerellaceae</taxon>
        <taxon>Septoria</taxon>
    </lineage>
</organism>
<dbReference type="SUPFAM" id="SSF102705">
    <property type="entry name" value="NIF3 (NGG1p interacting factor 3)-like"/>
    <property type="match status" value="1"/>
</dbReference>
<gene>
    <name evidence="2" type="ORF">Slin15195_G123050</name>
</gene>
<dbReference type="EMBL" id="CP099429">
    <property type="protein sequence ID" value="USW58986.1"/>
    <property type="molecule type" value="Genomic_DNA"/>
</dbReference>
<dbReference type="PANTHER" id="PTHR41774">
    <property type="match status" value="1"/>
</dbReference>
<evidence type="ECO:0000313" key="2">
    <source>
        <dbReference type="EMBL" id="USW58986.1"/>
    </source>
</evidence>
<dbReference type="InterPro" id="IPR036069">
    <property type="entry name" value="DUF34/NIF3_sf"/>
</dbReference>
<sequence length="115" mass="12553">MATTTPSDRFKLIFFTPPQDLPKIKQAIFAAGAGRYPGPGGYTECGFATPGVGQFRPGDSANPHIGEKGKVEEVGEVRFETLCVGRDVTRAAVEALKKAHPYEELAYEVYKLEDF</sequence>
<accession>A0A9Q9B8G3</accession>
<reference evidence="2" key="1">
    <citation type="submission" date="2022-06" db="EMBL/GenBank/DDBJ databases">
        <title>Complete genome sequences of two strains of the flax pathogen Septoria linicola.</title>
        <authorList>
            <person name="Lapalu N."/>
            <person name="Simon A."/>
            <person name="Demenou B."/>
            <person name="Paumier D."/>
            <person name="Guillot M.-P."/>
            <person name="Gout L."/>
            <person name="Valade R."/>
        </authorList>
    </citation>
    <scope>NUCLEOTIDE SEQUENCE</scope>
    <source>
        <strain evidence="2">SE15195</strain>
    </source>
</reference>
<dbReference type="Gene3D" id="3.30.70.120">
    <property type="match status" value="1"/>
</dbReference>
<dbReference type="InterPro" id="IPR015867">
    <property type="entry name" value="N-reg_PII/ATP_PRibTrfase_C"/>
</dbReference>
<dbReference type="AlphaFoldDB" id="A0A9Q9B8G3"/>
<dbReference type="PANTHER" id="PTHR41774:SF1">
    <property type="entry name" value="NGG1P INTERACTING FACTOR NIF3"/>
    <property type="match status" value="1"/>
</dbReference>
<dbReference type="Proteomes" id="UP001056384">
    <property type="component" value="Chromosome 12"/>
</dbReference>
<keyword evidence="2" id="KW-0808">Transferase</keyword>
<keyword evidence="2" id="KW-0328">Glycosyltransferase</keyword>
<protein>
    <recommendedName>
        <fullName evidence="1">ATP phosphoribosyltransferase</fullName>
    </recommendedName>
</protein>
<keyword evidence="3" id="KW-1185">Reference proteome</keyword>
<name>A0A9Q9B8G3_9PEZI</name>
<dbReference type="GO" id="GO:0016757">
    <property type="term" value="F:glycosyltransferase activity"/>
    <property type="evidence" value="ECO:0007669"/>
    <property type="project" value="UniProtKB-KW"/>
</dbReference>
<proteinExistence type="predicted"/>